<sequence>MRFRNTYLGIITVFICTILLLVGCGTNNHAKEAKEKSKDVTVTDAMGQQVTIPANAKRILAPYMEDSLVALGVTPVAQWSIGTTVLDYLQSYLKNVQKIGWDLPLEQTIKAKPDLIIFSSPAAIQKGNYEVYKKVAPTYVFKDEEGSDWRKQLLVMGKLLGKDKQAKNALADYDEKAKQASKKIKAAIGDETAAILWVAGDQFYLFENTRFAANVLYDDLGVAQPEMIQKLPVAEATWKPVSLEALSKLDADHLFLVSKPGESGLETLKNSSVWKGIPAVKKGNVYNMEDPSHWTISGLIANKLTIDQIVDSLTKK</sequence>
<dbReference type="PANTHER" id="PTHR30532:SF26">
    <property type="entry name" value="IRON(3+)-HYDROXAMATE-BINDING PROTEIN FHUD"/>
    <property type="match status" value="1"/>
</dbReference>
<keyword evidence="6" id="KW-1133">Transmembrane helix</keyword>
<feature type="transmembrane region" description="Helical" evidence="6">
    <location>
        <begin position="6"/>
        <end position="26"/>
    </location>
</feature>
<name>A0A1G8AMI7_ANETH</name>
<keyword evidence="6" id="KW-0812">Transmembrane</keyword>
<evidence type="ECO:0000313" key="8">
    <source>
        <dbReference type="EMBL" id="SDH21500.1"/>
    </source>
</evidence>
<organism evidence="8 9">
    <name type="scientific">Aneurinibacillus thermoaerophilus</name>
    <dbReference type="NCBI Taxonomy" id="143495"/>
    <lineage>
        <taxon>Bacteria</taxon>
        <taxon>Bacillati</taxon>
        <taxon>Bacillota</taxon>
        <taxon>Bacilli</taxon>
        <taxon>Bacillales</taxon>
        <taxon>Paenibacillaceae</taxon>
        <taxon>Aneurinibacillus group</taxon>
        <taxon>Aneurinibacillus</taxon>
    </lineage>
</organism>
<gene>
    <name evidence="8" type="ORF">SAMN04489735_101653</name>
</gene>
<proteinExistence type="inferred from homology"/>
<dbReference type="SUPFAM" id="SSF53807">
    <property type="entry name" value="Helical backbone' metal receptor"/>
    <property type="match status" value="1"/>
</dbReference>
<evidence type="ECO:0000256" key="5">
    <source>
        <dbReference type="SAM" id="Coils"/>
    </source>
</evidence>
<keyword evidence="6" id="KW-0472">Membrane</keyword>
<evidence type="ECO:0000256" key="3">
    <source>
        <dbReference type="ARBA" id="ARBA00022448"/>
    </source>
</evidence>
<comment type="similarity">
    <text evidence="2">Belongs to the bacterial solute-binding protein 8 family.</text>
</comment>
<feature type="domain" description="Fe/B12 periplasmic-binding" evidence="7">
    <location>
        <begin position="56"/>
        <end position="316"/>
    </location>
</feature>
<dbReference type="Pfam" id="PF01497">
    <property type="entry name" value="Peripla_BP_2"/>
    <property type="match status" value="1"/>
</dbReference>
<dbReference type="InterPro" id="IPR002491">
    <property type="entry name" value="ABC_transptr_periplasmic_BD"/>
</dbReference>
<evidence type="ECO:0000313" key="9">
    <source>
        <dbReference type="Proteomes" id="UP000198956"/>
    </source>
</evidence>
<accession>A0A1G8AMI7</accession>
<dbReference type="Gene3D" id="3.40.50.1980">
    <property type="entry name" value="Nitrogenase molybdenum iron protein domain"/>
    <property type="match status" value="2"/>
</dbReference>
<dbReference type="InterPro" id="IPR051313">
    <property type="entry name" value="Bact_iron-sidero_bind"/>
</dbReference>
<evidence type="ECO:0000259" key="7">
    <source>
        <dbReference type="PROSITE" id="PS50983"/>
    </source>
</evidence>
<evidence type="ECO:0000256" key="6">
    <source>
        <dbReference type="SAM" id="Phobius"/>
    </source>
</evidence>
<dbReference type="PROSITE" id="PS51257">
    <property type="entry name" value="PROKAR_LIPOPROTEIN"/>
    <property type="match status" value="1"/>
</dbReference>
<dbReference type="EMBL" id="FNDE01000016">
    <property type="protein sequence ID" value="SDH21500.1"/>
    <property type="molecule type" value="Genomic_DNA"/>
</dbReference>
<evidence type="ECO:0000256" key="4">
    <source>
        <dbReference type="ARBA" id="ARBA00022729"/>
    </source>
</evidence>
<dbReference type="OrthoDB" id="2417096at2"/>
<dbReference type="AlphaFoldDB" id="A0A1G8AMI7"/>
<keyword evidence="3" id="KW-0813">Transport</keyword>
<protein>
    <submittedName>
        <fullName evidence="8">Iron complex transport system substrate-binding protein</fullName>
    </submittedName>
</protein>
<keyword evidence="4" id="KW-0732">Signal</keyword>
<keyword evidence="5" id="KW-0175">Coiled coil</keyword>
<evidence type="ECO:0000256" key="1">
    <source>
        <dbReference type="ARBA" id="ARBA00004196"/>
    </source>
</evidence>
<dbReference type="PROSITE" id="PS50983">
    <property type="entry name" value="FE_B12_PBP"/>
    <property type="match status" value="1"/>
</dbReference>
<dbReference type="RefSeq" id="WP_057897256.1">
    <property type="nucleotide sequence ID" value="NZ_FNDE01000016.1"/>
</dbReference>
<comment type="subcellular location">
    <subcellularLocation>
        <location evidence="1">Cell envelope</location>
    </subcellularLocation>
</comment>
<dbReference type="GO" id="GO:1901678">
    <property type="term" value="P:iron coordination entity transport"/>
    <property type="evidence" value="ECO:0007669"/>
    <property type="project" value="UniProtKB-ARBA"/>
</dbReference>
<reference evidence="8 9" key="1">
    <citation type="submission" date="2016-10" db="EMBL/GenBank/DDBJ databases">
        <authorList>
            <person name="de Groot N.N."/>
        </authorList>
    </citation>
    <scope>NUCLEOTIDE SEQUENCE [LARGE SCALE GENOMIC DNA]</scope>
    <source>
        <strain evidence="8 9">L 420-91</strain>
    </source>
</reference>
<dbReference type="GO" id="GO:0030288">
    <property type="term" value="C:outer membrane-bounded periplasmic space"/>
    <property type="evidence" value="ECO:0007669"/>
    <property type="project" value="TreeGrafter"/>
</dbReference>
<dbReference type="PANTHER" id="PTHR30532">
    <property type="entry name" value="IRON III DICITRATE-BINDING PERIPLASMIC PROTEIN"/>
    <property type="match status" value="1"/>
</dbReference>
<dbReference type="Proteomes" id="UP000198956">
    <property type="component" value="Unassembled WGS sequence"/>
</dbReference>
<feature type="coiled-coil region" evidence="5">
    <location>
        <begin position="163"/>
        <end position="190"/>
    </location>
</feature>
<evidence type="ECO:0000256" key="2">
    <source>
        <dbReference type="ARBA" id="ARBA00008814"/>
    </source>
</evidence>